<organism evidence="1 2">
    <name type="scientific">Pseudidiomarina insulisalsae</name>
    <dbReference type="NCBI Taxonomy" id="575789"/>
    <lineage>
        <taxon>Bacteria</taxon>
        <taxon>Pseudomonadati</taxon>
        <taxon>Pseudomonadota</taxon>
        <taxon>Gammaproteobacteria</taxon>
        <taxon>Alteromonadales</taxon>
        <taxon>Idiomarinaceae</taxon>
        <taxon>Pseudidiomarina</taxon>
    </lineage>
</organism>
<gene>
    <name evidence="1" type="ORF">CWI71_05045</name>
</gene>
<proteinExistence type="predicted"/>
<sequence length="89" mass="10307">MSDIKYTDEQLDNMFERFNRAMFDVDPMNTCCGENECYEEYARIADAAVNYVLEGHTRREAIAQALKDSFEELVEPQQVDAVMMALEAR</sequence>
<dbReference type="RefSeq" id="WP_126754182.1">
    <property type="nucleotide sequence ID" value="NZ_PIPY01000004.1"/>
</dbReference>
<protein>
    <submittedName>
        <fullName evidence="1">Uncharacterized protein</fullName>
    </submittedName>
</protein>
<name>A0A432YMK1_9GAMM</name>
<reference evidence="2" key="1">
    <citation type="journal article" date="2018" name="Front. Microbiol.">
        <title>Genome-Based Analysis Reveals the Taxonomy and Diversity of the Family Idiomarinaceae.</title>
        <authorList>
            <person name="Liu Y."/>
            <person name="Lai Q."/>
            <person name="Shao Z."/>
        </authorList>
    </citation>
    <scope>NUCLEOTIDE SEQUENCE [LARGE SCALE GENOMIC DNA]</scope>
    <source>
        <strain evidence="2">CVS-6</strain>
    </source>
</reference>
<dbReference type="EMBL" id="PIPY01000004">
    <property type="protein sequence ID" value="RUO62219.1"/>
    <property type="molecule type" value="Genomic_DNA"/>
</dbReference>
<keyword evidence="2" id="KW-1185">Reference proteome</keyword>
<dbReference type="AlphaFoldDB" id="A0A432YMK1"/>
<accession>A0A432YMK1</accession>
<dbReference type="OrthoDB" id="6169716at2"/>
<evidence type="ECO:0000313" key="2">
    <source>
        <dbReference type="Proteomes" id="UP000288259"/>
    </source>
</evidence>
<evidence type="ECO:0000313" key="1">
    <source>
        <dbReference type="EMBL" id="RUO62219.1"/>
    </source>
</evidence>
<comment type="caution">
    <text evidence="1">The sequence shown here is derived from an EMBL/GenBank/DDBJ whole genome shotgun (WGS) entry which is preliminary data.</text>
</comment>
<dbReference type="Proteomes" id="UP000288259">
    <property type="component" value="Unassembled WGS sequence"/>
</dbReference>